<proteinExistence type="predicted"/>
<gene>
    <name evidence="2" type="ORF">TREES_T100004954</name>
</gene>
<evidence type="ECO:0000313" key="2">
    <source>
        <dbReference type="EMBL" id="ELW73025.1"/>
    </source>
</evidence>
<protein>
    <submittedName>
        <fullName evidence="2">Uncharacterized protein</fullName>
    </submittedName>
</protein>
<dbReference type="AlphaFoldDB" id="L9LDB5"/>
<accession>L9LDB5</accession>
<feature type="region of interest" description="Disordered" evidence="1">
    <location>
        <begin position="74"/>
        <end position="127"/>
    </location>
</feature>
<keyword evidence="3" id="KW-1185">Reference proteome</keyword>
<feature type="compositionally biased region" description="Basic and acidic residues" evidence="1">
    <location>
        <begin position="74"/>
        <end position="83"/>
    </location>
</feature>
<evidence type="ECO:0000313" key="3">
    <source>
        <dbReference type="Proteomes" id="UP000011518"/>
    </source>
</evidence>
<sequence length="133" mass="14004">MAAAPAPAGSEPGVQTYRMEQSHACRSSPGCLRAGRTGVSGELLKFRGLGGEPQHLLVDAGRLGVGELFMMTRMRDRGSEKSHGSGSRHLSLPGPSTFSGPTGKGSNRGGVGGHTHPHTPTPRYFQRSYHLIA</sequence>
<organism evidence="2 3">
    <name type="scientific">Tupaia chinensis</name>
    <name type="common">Chinese tree shrew</name>
    <name type="synonym">Tupaia belangeri chinensis</name>
    <dbReference type="NCBI Taxonomy" id="246437"/>
    <lineage>
        <taxon>Eukaryota</taxon>
        <taxon>Metazoa</taxon>
        <taxon>Chordata</taxon>
        <taxon>Craniata</taxon>
        <taxon>Vertebrata</taxon>
        <taxon>Euteleostomi</taxon>
        <taxon>Mammalia</taxon>
        <taxon>Eutheria</taxon>
        <taxon>Euarchontoglires</taxon>
        <taxon>Scandentia</taxon>
        <taxon>Tupaiidae</taxon>
        <taxon>Tupaia</taxon>
    </lineage>
</organism>
<reference evidence="3" key="1">
    <citation type="submission" date="2012-07" db="EMBL/GenBank/DDBJ databases">
        <title>Genome of the Chinese tree shrew, a rising model animal genetically related to primates.</title>
        <authorList>
            <person name="Zhang G."/>
            <person name="Fan Y."/>
            <person name="Yao Y."/>
            <person name="Huang Z."/>
        </authorList>
    </citation>
    <scope>NUCLEOTIDE SEQUENCE [LARGE SCALE GENOMIC DNA]</scope>
</reference>
<feature type="compositionally biased region" description="Gly residues" evidence="1">
    <location>
        <begin position="102"/>
        <end position="113"/>
    </location>
</feature>
<dbReference type="EMBL" id="KB320374">
    <property type="protein sequence ID" value="ELW73025.1"/>
    <property type="molecule type" value="Genomic_DNA"/>
</dbReference>
<dbReference type="InParanoid" id="L9LDB5"/>
<name>L9LDB5_TUPCH</name>
<dbReference type="Proteomes" id="UP000011518">
    <property type="component" value="Unassembled WGS sequence"/>
</dbReference>
<reference evidence="3" key="2">
    <citation type="journal article" date="2013" name="Nat. Commun.">
        <title>Genome of the Chinese tree shrew.</title>
        <authorList>
            <person name="Fan Y."/>
            <person name="Huang Z.Y."/>
            <person name="Cao C.C."/>
            <person name="Chen C.S."/>
            <person name="Chen Y.X."/>
            <person name="Fan D.D."/>
            <person name="He J."/>
            <person name="Hou H.L."/>
            <person name="Hu L."/>
            <person name="Hu X.T."/>
            <person name="Jiang X.T."/>
            <person name="Lai R."/>
            <person name="Lang Y.S."/>
            <person name="Liang B."/>
            <person name="Liao S.G."/>
            <person name="Mu D."/>
            <person name="Ma Y.Y."/>
            <person name="Niu Y.Y."/>
            <person name="Sun X.Q."/>
            <person name="Xia J.Q."/>
            <person name="Xiao J."/>
            <person name="Xiong Z.Q."/>
            <person name="Xu L."/>
            <person name="Yang L."/>
            <person name="Zhang Y."/>
            <person name="Zhao W."/>
            <person name="Zhao X.D."/>
            <person name="Zheng Y.T."/>
            <person name="Zhou J.M."/>
            <person name="Zhu Y.B."/>
            <person name="Zhang G.J."/>
            <person name="Wang J."/>
            <person name="Yao Y.G."/>
        </authorList>
    </citation>
    <scope>NUCLEOTIDE SEQUENCE [LARGE SCALE GENOMIC DNA]</scope>
</reference>
<evidence type="ECO:0000256" key="1">
    <source>
        <dbReference type="SAM" id="MobiDB-lite"/>
    </source>
</evidence>